<organism evidence="1 2">
    <name type="scientific">Desulfitobacterium metallireducens DSM 15288</name>
    <dbReference type="NCBI Taxonomy" id="871968"/>
    <lineage>
        <taxon>Bacteria</taxon>
        <taxon>Bacillati</taxon>
        <taxon>Bacillota</taxon>
        <taxon>Clostridia</taxon>
        <taxon>Eubacteriales</taxon>
        <taxon>Desulfitobacteriaceae</taxon>
        <taxon>Desulfitobacterium</taxon>
    </lineage>
</organism>
<reference evidence="1 2" key="1">
    <citation type="submission" date="2013-12" db="EMBL/GenBank/DDBJ databases">
        <authorList>
            <consortium name="DOE Joint Genome Institute"/>
            <person name="Smidt H."/>
            <person name="Huntemann M."/>
            <person name="Han J."/>
            <person name="Chen A."/>
            <person name="Kyrpides N."/>
            <person name="Mavromatis K."/>
            <person name="Markowitz V."/>
            <person name="Palaniappan K."/>
            <person name="Ivanova N."/>
            <person name="Schaumberg A."/>
            <person name="Pati A."/>
            <person name="Liolios K."/>
            <person name="Nordberg H.P."/>
            <person name="Cantor M.N."/>
            <person name="Hua S.X."/>
            <person name="Woyke T."/>
        </authorList>
    </citation>
    <scope>NUCLEOTIDE SEQUENCE [LARGE SCALE GENOMIC DNA]</scope>
    <source>
        <strain evidence="2">DSM 15288</strain>
    </source>
</reference>
<dbReference type="EMBL" id="CP007032">
    <property type="protein sequence ID" value="AHF08502.1"/>
    <property type="molecule type" value="Genomic_DNA"/>
</dbReference>
<dbReference type="HOGENOM" id="CLU_2522158_0_0_9"/>
<dbReference type="KEGG" id="dmt:DESME_05475"/>
<keyword evidence="2" id="KW-1185">Reference proteome</keyword>
<protein>
    <submittedName>
        <fullName evidence="1">Uncharacterized protein</fullName>
    </submittedName>
</protein>
<evidence type="ECO:0000313" key="2">
    <source>
        <dbReference type="Proteomes" id="UP000010847"/>
    </source>
</evidence>
<evidence type="ECO:0000313" key="1">
    <source>
        <dbReference type="EMBL" id="AHF08502.1"/>
    </source>
</evidence>
<dbReference type="Proteomes" id="UP000010847">
    <property type="component" value="Chromosome"/>
</dbReference>
<dbReference type="AlphaFoldDB" id="W0ECK9"/>
<name>W0ECK9_9FIRM</name>
<gene>
    <name evidence="1" type="ORF">DESME_05475</name>
</gene>
<sequence>MLECSHCGQLISEFRPKFFMVLEKVDPLPPNVKEILCPKCQGLNYAINLNYCSQSCEFFKPLINPMNPAQILNLGCRGQCMKDY</sequence>
<proteinExistence type="predicted"/>
<accession>W0ECK9</accession>
<dbReference type="STRING" id="871968.DESME_05475"/>